<protein>
    <submittedName>
        <fullName evidence="12">ABC transporter ATP-binding protein</fullName>
    </submittedName>
</protein>
<gene>
    <name evidence="12" type="ORF">SMC6_08380</name>
</gene>
<feature type="transmembrane region" description="Helical" evidence="9">
    <location>
        <begin position="281"/>
        <end position="301"/>
    </location>
</feature>
<reference evidence="12 13" key="1">
    <citation type="submission" date="2018-09" db="EMBL/GenBank/DDBJ databases">
        <title>Discovery and Ecogenomic Context for Candidatus Cryosericales, a Global Caldiserica Order Active in Thawing Permafrost.</title>
        <authorList>
            <person name="Martinez M.A."/>
            <person name="Woodcroft B.J."/>
            <person name="Ignacio Espinoza J.C."/>
            <person name="Zayed A."/>
            <person name="Singleton C.M."/>
            <person name="Boyd J."/>
            <person name="Li Y.-F."/>
            <person name="Purvine S."/>
            <person name="Maughan H."/>
            <person name="Hodgkins S.B."/>
            <person name="Anderson D."/>
            <person name="Sederholm M."/>
            <person name="Temperton B."/>
            <person name="Saleska S.R."/>
            <person name="Tyson G.W."/>
            <person name="Rich V.I."/>
        </authorList>
    </citation>
    <scope>NUCLEOTIDE SEQUENCE [LARGE SCALE GENOMIC DNA]</scope>
    <source>
        <strain evidence="12 13">SMC6</strain>
    </source>
</reference>
<keyword evidence="6 12" id="KW-0067">ATP-binding</keyword>
<dbReference type="FunFam" id="3.40.50.300:FF:000221">
    <property type="entry name" value="Multidrug ABC transporter ATP-binding protein"/>
    <property type="match status" value="1"/>
</dbReference>
<dbReference type="EMBL" id="QXIT01000147">
    <property type="protein sequence ID" value="RIE06838.1"/>
    <property type="molecule type" value="Genomic_DNA"/>
</dbReference>
<keyword evidence="3" id="KW-1003">Cell membrane</keyword>
<feature type="transmembrane region" description="Helical" evidence="9">
    <location>
        <begin position="23"/>
        <end position="43"/>
    </location>
</feature>
<name>A0A398D234_9BACT</name>
<feature type="domain" description="ABC transporter" evidence="10">
    <location>
        <begin position="345"/>
        <end position="578"/>
    </location>
</feature>
<dbReference type="Gene3D" id="3.40.50.300">
    <property type="entry name" value="P-loop containing nucleotide triphosphate hydrolases"/>
    <property type="match status" value="1"/>
</dbReference>
<evidence type="ECO:0000259" key="10">
    <source>
        <dbReference type="PROSITE" id="PS50893"/>
    </source>
</evidence>
<evidence type="ECO:0000256" key="9">
    <source>
        <dbReference type="SAM" id="Phobius"/>
    </source>
</evidence>
<dbReference type="InterPro" id="IPR011527">
    <property type="entry name" value="ABC1_TM_dom"/>
</dbReference>
<keyword evidence="13" id="KW-1185">Reference proteome</keyword>
<evidence type="ECO:0000256" key="2">
    <source>
        <dbReference type="ARBA" id="ARBA00022448"/>
    </source>
</evidence>
<evidence type="ECO:0000256" key="7">
    <source>
        <dbReference type="ARBA" id="ARBA00022989"/>
    </source>
</evidence>
<evidence type="ECO:0000259" key="11">
    <source>
        <dbReference type="PROSITE" id="PS50929"/>
    </source>
</evidence>
<dbReference type="RefSeq" id="WP_119175839.1">
    <property type="nucleotide sequence ID" value="NZ_QXIT01000147.1"/>
</dbReference>
<dbReference type="GO" id="GO:0015421">
    <property type="term" value="F:ABC-type oligopeptide transporter activity"/>
    <property type="evidence" value="ECO:0007669"/>
    <property type="project" value="TreeGrafter"/>
</dbReference>
<evidence type="ECO:0000256" key="4">
    <source>
        <dbReference type="ARBA" id="ARBA00022692"/>
    </source>
</evidence>
<dbReference type="PANTHER" id="PTHR43394:SF1">
    <property type="entry name" value="ATP-BINDING CASSETTE SUB-FAMILY B MEMBER 10, MITOCHONDRIAL"/>
    <property type="match status" value="1"/>
</dbReference>
<dbReference type="InterPro" id="IPR027417">
    <property type="entry name" value="P-loop_NTPase"/>
</dbReference>
<evidence type="ECO:0000256" key="6">
    <source>
        <dbReference type="ARBA" id="ARBA00022840"/>
    </source>
</evidence>
<dbReference type="GO" id="GO:0005524">
    <property type="term" value="F:ATP binding"/>
    <property type="evidence" value="ECO:0007669"/>
    <property type="project" value="UniProtKB-KW"/>
</dbReference>
<keyword evidence="8 9" id="KW-0472">Membrane</keyword>
<dbReference type="InterPro" id="IPR017871">
    <property type="entry name" value="ABC_transporter-like_CS"/>
</dbReference>
<dbReference type="GO" id="GO:0005886">
    <property type="term" value="C:plasma membrane"/>
    <property type="evidence" value="ECO:0007669"/>
    <property type="project" value="UniProtKB-SubCell"/>
</dbReference>
<dbReference type="SMART" id="SM00382">
    <property type="entry name" value="AAA"/>
    <property type="match status" value="1"/>
</dbReference>
<dbReference type="GO" id="GO:0016887">
    <property type="term" value="F:ATP hydrolysis activity"/>
    <property type="evidence" value="ECO:0007669"/>
    <property type="project" value="InterPro"/>
</dbReference>
<dbReference type="CDD" id="cd18541">
    <property type="entry name" value="ABC_6TM_TmrB_like"/>
    <property type="match status" value="1"/>
</dbReference>
<dbReference type="Proteomes" id="UP000266260">
    <property type="component" value="Unassembled WGS sequence"/>
</dbReference>
<keyword evidence="7 9" id="KW-1133">Transmembrane helix</keyword>
<dbReference type="InterPro" id="IPR036640">
    <property type="entry name" value="ABC1_TM_sf"/>
</dbReference>
<feature type="transmembrane region" description="Helical" evidence="9">
    <location>
        <begin position="167"/>
        <end position="185"/>
    </location>
</feature>
<dbReference type="PANTHER" id="PTHR43394">
    <property type="entry name" value="ATP-DEPENDENT PERMEASE MDL1, MITOCHONDRIAL"/>
    <property type="match status" value="1"/>
</dbReference>
<keyword evidence="2" id="KW-0813">Transport</keyword>
<evidence type="ECO:0000313" key="13">
    <source>
        <dbReference type="Proteomes" id="UP000266260"/>
    </source>
</evidence>
<evidence type="ECO:0000256" key="5">
    <source>
        <dbReference type="ARBA" id="ARBA00022741"/>
    </source>
</evidence>
<dbReference type="SUPFAM" id="SSF90123">
    <property type="entry name" value="ABC transporter transmembrane region"/>
    <property type="match status" value="1"/>
</dbReference>
<keyword evidence="5" id="KW-0547">Nucleotide-binding</keyword>
<feature type="transmembrane region" description="Helical" evidence="9">
    <location>
        <begin position="247"/>
        <end position="269"/>
    </location>
</feature>
<dbReference type="PROSITE" id="PS50929">
    <property type="entry name" value="ABC_TM1F"/>
    <property type="match status" value="1"/>
</dbReference>
<evidence type="ECO:0000256" key="3">
    <source>
        <dbReference type="ARBA" id="ARBA00022475"/>
    </source>
</evidence>
<comment type="caution">
    <text evidence="12">The sequence shown here is derived from an EMBL/GenBank/DDBJ whole genome shotgun (WGS) entry which is preliminary data.</text>
</comment>
<organism evidence="12 13">
    <name type="scientific">Candidatus Cryosericum odellii</name>
    <dbReference type="NCBI Taxonomy" id="2290917"/>
    <lineage>
        <taxon>Bacteria</taxon>
        <taxon>Pseudomonadati</taxon>
        <taxon>Caldisericota/Cryosericota group</taxon>
        <taxon>Candidatus Cryosericota</taxon>
        <taxon>Candidatus Cryosericia</taxon>
        <taxon>Candidatus Cryosericales</taxon>
        <taxon>Candidatus Cryosericaceae</taxon>
        <taxon>Candidatus Cryosericum</taxon>
    </lineage>
</organism>
<feature type="domain" description="ABC transmembrane type-1" evidence="11">
    <location>
        <begin position="29"/>
        <end position="310"/>
    </location>
</feature>
<dbReference type="InterPro" id="IPR039421">
    <property type="entry name" value="Type_1_exporter"/>
</dbReference>
<dbReference type="Pfam" id="PF00664">
    <property type="entry name" value="ABC_membrane"/>
    <property type="match status" value="1"/>
</dbReference>
<evidence type="ECO:0000256" key="1">
    <source>
        <dbReference type="ARBA" id="ARBA00004651"/>
    </source>
</evidence>
<dbReference type="PROSITE" id="PS00211">
    <property type="entry name" value="ABC_TRANSPORTER_1"/>
    <property type="match status" value="1"/>
</dbReference>
<dbReference type="Pfam" id="PF00005">
    <property type="entry name" value="ABC_tran"/>
    <property type="match status" value="1"/>
</dbReference>
<dbReference type="PROSITE" id="PS50893">
    <property type="entry name" value="ABC_TRANSPORTER_2"/>
    <property type="match status" value="1"/>
</dbReference>
<keyword evidence="4 9" id="KW-0812">Transmembrane</keyword>
<dbReference type="AlphaFoldDB" id="A0A398D234"/>
<evidence type="ECO:0000313" key="12">
    <source>
        <dbReference type="EMBL" id="RIE06838.1"/>
    </source>
</evidence>
<dbReference type="Gene3D" id="1.20.1560.10">
    <property type="entry name" value="ABC transporter type 1, transmembrane domain"/>
    <property type="match status" value="1"/>
</dbReference>
<dbReference type="SUPFAM" id="SSF52540">
    <property type="entry name" value="P-loop containing nucleoside triphosphate hydrolases"/>
    <property type="match status" value="1"/>
</dbReference>
<accession>A0A398D234</accession>
<dbReference type="InterPro" id="IPR003593">
    <property type="entry name" value="AAA+_ATPase"/>
</dbReference>
<evidence type="ECO:0000256" key="8">
    <source>
        <dbReference type="ARBA" id="ARBA00023136"/>
    </source>
</evidence>
<sequence length="588" mass="65544">MSNTETKQKSIWRHLGPIIRKYWVRYLCGILILAAVDISQTIIPGITATVIDDLSSFTATAHTLLVALLQISALVAGITVGRYFWRFLIWGSARYLEQEVRDNLFAKYLELSADFHDVHKTGDLMALVTNDLEAVRQSLGDGLLMISDFFIMTTFTLIAMLRFNRSLTLLALIPLALIALIVMRAGPLVFKLFKRVQDAFSALTDYVEEAMTGMRIIKVFTREKDAARGLRAKAMDLQRRDIHLIKIWGLAGPLIDFLGAISVLVLLWYGGILATRGTFTIGGLVAFNTYIGMLAWPMTALGQAINLFQRGQASAARINEILDQSSTIQELPDAVSIEGELRGDVVFEHVTFEREGHKILDDVSFHIASGEKIGIIGPIGSGKTTIVSLLTRAYDPSAGKVLVDGVDVRQYRLKDLRRAIGVVTQDVFLFSDSLEENINVTDLPVSEKEIGEATKQSDIYNNISEFRDEFGTIVGERGVTLSGGEKQRVTIARAFLKKPRILVLDDALSAVDADTEKHILDNIAGFTSRPTTIVISNRISALRQMDRVLVLNAGRVAEEGTHSALLRKHDWYWRVFRRQLVEHKVEKE</sequence>
<proteinExistence type="predicted"/>
<feature type="transmembrane region" description="Helical" evidence="9">
    <location>
        <begin position="63"/>
        <end position="85"/>
    </location>
</feature>
<dbReference type="InterPro" id="IPR003439">
    <property type="entry name" value="ABC_transporter-like_ATP-bd"/>
</dbReference>
<comment type="subcellular location">
    <subcellularLocation>
        <location evidence="1">Cell membrane</location>
        <topology evidence="1">Multi-pass membrane protein</topology>
    </subcellularLocation>
</comment>